<sequence>MTVVVGYTPSKGGRGSLDLGLQLAHALGEDLTVVTVVPRQWATPSMARVDAEFGEYARQVGEESERQARDYLSETTVSVDVTYRVVPGRSIAHALVGAVEETDASVLVLGSSADGQVGRVVVGSTADKLLHASPVPLAISPREFRSTAADGVTKVTAAFSDSESSVRVVGRVATLAGRFGVPLRVASFGVRGATMYPPVTGITAEDSVLSSWSEQARAAQERLVRDGVVPGSAELVIATGATWGDTMASVPWEPGEVLALGSSSMGPVARVFLGSRATKLIRHAPVPVIVLPHEG</sequence>
<protein>
    <submittedName>
        <fullName evidence="3">Nucleotide-binding universal stress protein, UspA family</fullName>
    </submittedName>
</protein>
<dbReference type="STRING" id="1036181.SAMN05421756_10582"/>
<dbReference type="Pfam" id="PF00582">
    <property type="entry name" value="Usp"/>
    <property type="match status" value="2"/>
</dbReference>
<reference evidence="4" key="1">
    <citation type="submission" date="2016-10" db="EMBL/GenBank/DDBJ databases">
        <authorList>
            <person name="Varghese N."/>
            <person name="Submissions S."/>
        </authorList>
    </citation>
    <scope>NUCLEOTIDE SEQUENCE [LARGE SCALE GENOMIC DNA]</scope>
    <source>
        <strain evidence="4">CGMCC 4.6856</strain>
    </source>
</reference>
<evidence type="ECO:0000259" key="2">
    <source>
        <dbReference type="Pfam" id="PF00582"/>
    </source>
</evidence>
<evidence type="ECO:0000313" key="3">
    <source>
        <dbReference type="EMBL" id="SEQ69560.1"/>
    </source>
</evidence>
<organism evidence="3 4">
    <name type="scientific">Microlunatus flavus</name>
    <dbReference type="NCBI Taxonomy" id="1036181"/>
    <lineage>
        <taxon>Bacteria</taxon>
        <taxon>Bacillati</taxon>
        <taxon>Actinomycetota</taxon>
        <taxon>Actinomycetes</taxon>
        <taxon>Propionibacteriales</taxon>
        <taxon>Propionibacteriaceae</taxon>
        <taxon>Microlunatus</taxon>
    </lineage>
</organism>
<dbReference type="PANTHER" id="PTHR46268:SF6">
    <property type="entry name" value="UNIVERSAL STRESS PROTEIN UP12"/>
    <property type="match status" value="1"/>
</dbReference>
<evidence type="ECO:0000256" key="1">
    <source>
        <dbReference type="ARBA" id="ARBA00008791"/>
    </source>
</evidence>
<dbReference type="RefSeq" id="WP_091181025.1">
    <property type="nucleotide sequence ID" value="NZ_FOFA01000005.1"/>
</dbReference>
<dbReference type="PANTHER" id="PTHR46268">
    <property type="entry name" value="STRESS RESPONSE PROTEIN NHAX"/>
    <property type="match status" value="1"/>
</dbReference>
<dbReference type="InterPro" id="IPR014729">
    <property type="entry name" value="Rossmann-like_a/b/a_fold"/>
</dbReference>
<dbReference type="Gene3D" id="3.40.50.620">
    <property type="entry name" value="HUPs"/>
    <property type="match status" value="2"/>
</dbReference>
<gene>
    <name evidence="3" type="ORF">SAMN05421756_10582</name>
</gene>
<dbReference type="Proteomes" id="UP000198504">
    <property type="component" value="Unassembled WGS sequence"/>
</dbReference>
<comment type="similarity">
    <text evidence="1">Belongs to the universal stress protein A family.</text>
</comment>
<name>A0A1H9I4P2_9ACTN</name>
<proteinExistence type="inferred from homology"/>
<accession>A0A1H9I4P2</accession>
<dbReference type="EMBL" id="FOFA01000005">
    <property type="protein sequence ID" value="SEQ69560.1"/>
    <property type="molecule type" value="Genomic_DNA"/>
</dbReference>
<feature type="domain" description="UspA" evidence="2">
    <location>
        <begin position="153"/>
        <end position="292"/>
    </location>
</feature>
<dbReference type="OrthoDB" id="5242641at2"/>
<dbReference type="AlphaFoldDB" id="A0A1H9I4P2"/>
<evidence type="ECO:0000313" key="4">
    <source>
        <dbReference type="Proteomes" id="UP000198504"/>
    </source>
</evidence>
<dbReference type="CDD" id="cd00293">
    <property type="entry name" value="USP-like"/>
    <property type="match status" value="2"/>
</dbReference>
<feature type="domain" description="UspA" evidence="2">
    <location>
        <begin position="2"/>
        <end position="139"/>
    </location>
</feature>
<dbReference type="SUPFAM" id="SSF52402">
    <property type="entry name" value="Adenine nucleotide alpha hydrolases-like"/>
    <property type="match status" value="2"/>
</dbReference>
<dbReference type="InterPro" id="IPR006016">
    <property type="entry name" value="UspA"/>
</dbReference>
<keyword evidence="4" id="KW-1185">Reference proteome</keyword>